<evidence type="ECO:0000313" key="1">
    <source>
        <dbReference type="EMBL" id="KIJ14788.1"/>
    </source>
</evidence>
<gene>
    <name evidence="1" type="ORF">PAXINDRAFT_12360</name>
</gene>
<evidence type="ECO:0000313" key="2">
    <source>
        <dbReference type="Proteomes" id="UP000053647"/>
    </source>
</evidence>
<organism evidence="1 2">
    <name type="scientific">Paxillus involutus ATCC 200175</name>
    <dbReference type="NCBI Taxonomy" id="664439"/>
    <lineage>
        <taxon>Eukaryota</taxon>
        <taxon>Fungi</taxon>
        <taxon>Dikarya</taxon>
        <taxon>Basidiomycota</taxon>
        <taxon>Agaricomycotina</taxon>
        <taxon>Agaricomycetes</taxon>
        <taxon>Agaricomycetidae</taxon>
        <taxon>Boletales</taxon>
        <taxon>Paxilineae</taxon>
        <taxon>Paxillaceae</taxon>
        <taxon>Paxillus</taxon>
    </lineage>
</organism>
<sequence length="82" mass="8458">MPVLFAIPGECGSDRPRYGLADEIMAATCLSTIASSMAVKSLLGPHHLRSSDASSDDGAKDASTIALTTQIPFPTASVELPP</sequence>
<dbReference type="AlphaFoldDB" id="A0A0C9TWZ2"/>
<keyword evidence="2" id="KW-1185">Reference proteome</keyword>
<reference evidence="2" key="2">
    <citation type="submission" date="2015-01" db="EMBL/GenBank/DDBJ databases">
        <title>Evolutionary Origins and Diversification of the Mycorrhizal Mutualists.</title>
        <authorList>
            <consortium name="DOE Joint Genome Institute"/>
            <consortium name="Mycorrhizal Genomics Consortium"/>
            <person name="Kohler A."/>
            <person name="Kuo A."/>
            <person name="Nagy L.G."/>
            <person name="Floudas D."/>
            <person name="Copeland A."/>
            <person name="Barry K.W."/>
            <person name="Cichocki N."/>
            <person name="Veneault-Fourrey C."/>
            <person name="LaButti K."/>
            <person name="Lindquist E.A."/>
            <person name="Lipzen A."/>
            <person name="Lundell T."/>
            <person name="Morin E."/>
            <person name="Murat C."/>
            <person name="Riley R."/>
            <person name="Ohm R."/>
            <person name="Sun H."/>
            <person name="Tunlid A."/>
            <person name="Henrissat B."/>
            <person name="Grigoriev I.V."/>
            <person name="Hibbett D.S."/>
            <person name="Martin F."/>
        </authorList>
    </citation>
    <scope>NUCLEOTIDE SEQUENCE [LARGE SCALE GENOMIC DNA]</scope>
    <source>
        <strain evidence="2">ATCC 200175</strain>
    </source>
</reference>
<dbReference type="Proteomes" id="UP000053647">
    <property type="component" value="Unassembled WGS sequence"/>
</dbReference>
<dbReference type="EMBL" id="KN819340">
    <property type="protein sequence ID" value="KIJ14788.1"/>
    <property type="molecule type" value="Genomic_DNA"/>
</dbReference>
<reference evidence="1 2" key="1">
    <citation type="submission" date="2014-06" db="EMBL/GenBank/DDBJ databases">
        <authorList>
            <consortium name="DOE Joint Genome Institute"/>
            <person name="Kuo A."/>
            <person name="Kohler A."/>
            <person name="Nagy L.G."/>
            <person name="Floudas D."/>
            <person name="Copeland A."/>
            <person name="Barry K.W."/>
            <person name="Cichocki N."/>
            <person name="Veneault-Fourrey C."/>
            <person name="LaButti K."/>
            <person name="Lindquist E.A."/>
            <person name="Lipzen A."/>
            <person name="Lundell T."/>
            <person name="Morin E."/>
            <person name="Murat C."/>
            <person name="Sun H."/>
            <person name="Tunlid A."/>
            <person name="Henrissat B."/>
            <person name="Grigoriev I.V."/>
            <person name="Hibbett D.S."/>
            <person name="Martin F."/>
            <person name="Nordberg H.P."/>
            <person name="Cantor M.N."/>
            <person name="Hua S.X."/>
        </authorList>
    </citation>
    <scope>NUCLEOTIDE SEQUENCE [LARGE SCALE GENOMIC DNA]</scope>
    <source>
        <strain evidence="1 2">ATCC 200175</strain>
    </source>
</reference>
<name>A0A0C9TWZ2_PAXIN</name>
<proteinExistence type="predicted"/>
<dbReference type="HOGENOM" id="CLU_194723_0_0_1"/>
<protein>
    <submittedName>
        <fullName evidence="1">Uncharacterized protein</fullName>
    </submittedName>
</protein>
<accession>A0A0C9TWZ2</accession>